<dbReference type="AlphaFoldDB" id="A0A2X0KSE0"/>
<gene>
    <name evidence="4" type="ORF">BZ3500_MVSOF-1268-A1-R1_CHR1-1G00941</name>
</gene>
<keyword evidence="2" id="KW-0472">Membrane</keyword>
<dbReference type="Gene3D" id="3.40.50.1820">
    <property type="entry name" value="alpha/beta hydrolase"/>
    <property type="match status" value="1"/>
</dbReference>
<protein>
    <submittedName>
        <fullName evidence="4">BZ3500_MvSof-1268-A1-R1_Chr1-1g00941 protein</fullName>
    </submittedName>
</protein>
<organism evidence="4 5">
    <name type="scientific">Microbotryum saponariae</name>
    <dbReference type="NCBI Taxonomy" id="289078"/>
    <lineage>
        <taxon>Eukaryota</taxon>
        <taxon>Fungi</taxon>
        <taxon>Dikarya</taxon>
        <taxon>Basidiomycota</taxon>
        <taxon>Pucciniomycotina</taxon>
        <taxon>Microbotryomycetes</taxon>
        <taxon>Microbotryales</taxon>
        <taxon>Microbotryaceae</taxon>
        <taxon>Microbotryum</taxon>
    </lineage>
</organism>
<dbReference type="OrthoDB" id="9974421at2759"/>
<dbReference type="SUPFAM" id="SSF53474">
    <property type="entry name" value="alpha/beta-Hydrolases"/>
    <property type="match status" value="1"/>
</dbReference>
<dbReference type="InterPro" id="IPR006693">
    <property type="entry name" value="AB_hydrolase_lipase"/>
</dbReference>
<evidence type="ECO:0000259" key="3">
    <source>
        <dbReference type="Pfam" id="PF04083"/>
    </source>
</evidence>
<evidence type="ECO:0000256" key="1">
    <source>
        <dbReference type="SAM" id="MobiDB-lite"/>
    </source>
</evidence>
<name>A0A2X0KSE0_9BASI</name>
<feature type="region of interest" description="Disordered" evidence="1">
    <location>
        <begin position="1"/>
        <end position="70"/>
    </location>
</feature>
<sequence>MSEFIDYSRKAGADATNESPFDDEPPRPSSRGSRRSGKSSASQRRKVNYGDMSRADLEAEARDERQHPVGDFMSHQQVISKEGDEEAYIGGTSAFGVSGAGRAGQNDYNEKDDVAYGNYPQQQEAANYYGAVQQPGFFSEKSQQQRQYVDPKQHIDARVHRNQPEDLGYDPEDHHFLNDHIVPDYPTQTFFRKCVLTGFQIGSFIGTTAGFNLIAVMAIASYVFKFINPFYKFKKRTDVDKEWELRITGERFSSRAEYYAGFFGHECEALDVETEDGFVLRVHHLIHKKFKGRGHPVILQHGILSNSVTFMVNEEKSLAFWLLDQGYDVYVSNIRTNFKMPHRHFKRSDPRYWAWSIKEIGMYDLPAIVDFVVGRTGVKPAYIGHSQGTGTMFLALSRGIRPDIGNKLSSFIALGPSVYAGPVLRTFPFSVMRRFKSRGLWSLVFGVREFMPILSILQNVLPSWLFGHVAVPVFQFLFGFGTQQWLWRQVPKFFRTVGLPNSSELLYYYMSNFSYNNCIFNTHSTEPWFPRSFPPLAIFYGTADTLVLGKPLVERIREYEPNVRLVKVVALDDYEHMDMIWGVNAVPECFLGIRDMIEETKNGYTPARRPKRSNSKRSRRSSSQNRETRDY</sequence>
<evidence type="ECO:0000313" key="5">
    <source>
        <dbReference type="Proteomes" id="UP000249723"/>
    </source>
</evidence>
<dbReference type="GO" id="GO:0006629">
    <property type="term" value="P:lipid metabolic process"/>
    <property type="evidence" value="ECO:0007669"/>
    <property type="project" value="InterPro"/>
</dbReference>
<evidence type="ECO:0000313" key="4">
    <source>
        <dbReference type="EMBL" id="SCZ89081.1"/>
    </source>
</evidence>
<feature type="compositionally biased region" description="Basic residues" evidence="1">
    <location>
        <begin position="608"/>
        <end position="620"/>
    </location>
</feature>
<dbReference type="Proteomes" id="UP000249723">
    <property type="component" value="Unassembled WGS sequence"/>
</dbReference>
<reference evidence="5" key="1">
    <citation type="submission" date="2016-10" db="EMBL/GenBank/DDBJ databases">
        <authorList>
            <person name="Jeantristanb JTB J.-T."/>
            <person name="Ricardo R."/>
        </authorList>
    </citation>
    <scope>NUCLEOTIDE SEQUENCE [LARGE SCALE GENOMIC DNA]</scope>
</reference>
<feature type="compositionally biased region" description="Basic and acidic residues" evidence="1">
    <location>
        <begin position="1"/>
        <end position="12"/>
    </location>
</feature>
<dbReference type="Pfam" id="PF04083">
    <property type="entry name" value="Abhydro_lipase"/>
    <property type="match status" value="1"/>
</dbReference>
<keyword evidence="5" id="KW-1185">Reference proteome</keyword>
<feature type="compositionally biased region" description="Basic and acidic residues" evidence="1">
    <location>
        <begin position="53"/>
        <end position="68"/>
    </location>
</feature>
<feature type="region of interest" description="Disordered" evidence="1">
    <location>
        <begin position="602"/>
        <end position="631"/>
    </location>
</feature>
<proteinExistence type="predicted"/>
<dbReference type="EMBL" id="FMWP01000013">
    <property type="protein sequence ID" value="SCZ89081.1"/>
    <property type="molecule type" value="Genomic_DNA"/>
</dbReference>
<feature type="domain" description="Partial AB-hydrolase lipase" evidence="3">
    <location>
        <begin position="257"/>
        <end position="313"/>
    </location>
</feature>
<evidence type="ECO:0000256" key="2">
    <source>
        <dbReference type="SAM" id="Phobius"/>
    </source>
</evidence>
<keyword evidence="2" id="KW-1133">Transmembrane helix</keyword>
<keyword evidence="2" id="KW-0812">Transmembrane</keyword>
<dbReference type="STRING" id="289078.A0A2X0KSE0"/>
<dbReference type="InterPro" id="IPR029058">
    <property type="entry name" value="AB_hydrolase_fold"/>
</dbReference>
<dbReference type="PANTHER" id="PTHR11005">
    <property type="entry name" value="LYSOSOMAL ACID LIPASE-RELATED"/>
    <property type="match status" value="1"/>
</dbReference>
<feature type="compositionally biased region" description="Basic residues" evidence="1">
    <location>
        <begin position="32"/>
        <end position="47"/>
    </location>
</feature>
<feature type="transmembrane region" description="Helical" evidence="2">
    <location>
        <begin position="201"/>
        <end position="224"/>
    </location>
</feature>
<accession>A0A2X0KSE0</accession>